<feature type="compositionally biased region" description="Polar residues" evidence="2">
    <location>
        <begin position="85"/>
        <end position="111"/>
    </location>
</feature>
<dbReference type="EMBL" id="JAJJMB010011222">
    <property type="protein sequence ID" value="KAI3903496.1"/>
    <property type="molecule type" value="Genomic_DNA"/>
</dbReference>
<evidence type="ECO:0000313" key="4">
    <source>
        <dbReference type="Proteomes" id="UP001202328"/>
    </source>
</evidence>
<keyword evidence="1" id="KW-0175">Coiled coil</keyword>
<protein>
    <submittedName>
        <fullName evidence="3">Uncharacterized protein</fullName>
    </submittedName>
</protein>
<name>A0AAD4XDF6_9MAGN</name>
<evidence type="ECO:0000256" key="2">
    <source>
        <dbReference type="SAM" id="MobiDB-lite"/>
    </source>
</evidence>
<feature type="coiled-coil region" evidence="1">
    <location>
        <begin position="247"/>
        <end position="281"/>
    </location>
</feature>
<sequence>MEKKKDSSTNNLAPLCQEAETNEYQNHTVKRKNQQATSRLNDDVSSASQHCTKSIFQWPYAPPPIISQFSRPSVSAAQQTSSVSLNQWHQQQNSITDQQKPFPQSQMHQPTTPFWLPPGPGFPVIRAPAPSGYQCIVPVGTTEASLRHDPLASSLSYQAGFSPPMGFSGTWDPASWWGQAQQSHPPYTFPGPYGYFQLAPPVFPETPVTFGDSNQRGIIQPSAKLSNKHQLMWDAQSSENVQMWAAITEVQTEMTTYGSRLAKLEAEVSSIKSTLEEYSGAGTGTNTAGQSLKRGRPKKVASAELVRERSCKPQSENIFLHGKKERLLSDKEKTFQAAAVDGANIQQETDGKISGISTNTIVLNESNAKVPLDVKTASTIHDQVNQEIQVGGFSLNFTKEVNGSDCKLKNRKTELSFQIEQVTGTNSMLSSTNFKAPKGNGSHGWVSNVLPDDCGRNLLEIRSQTFYDTGSVSVIRQGWEVVPGWSFVNKGDPTEEDVGMLLRSGNDEEEDTSTGDDEMAHRGCM</sequence>
<dbReference type="Proteomes" id="UP001202328">
    <property type="component" value="Unassembled WGS sequence"/>
</dbReference>
<accession>A0AAD4XDF6</accession>
<dbReference type="AlphaFoldDB" id="A0AAD4XDF6"/>
<feature type="region of interest" description="Disordered" evidence="2">
    <location>
        <begin position="1"/>
        <end position="39"/>
    </location>
</feature>
<evidence type="ECO:0000256" key="1">
    <source>
        <dbReference type="SAM" id="Coils"/>
    </source>
</evidence>
<keyword evidence="4" id="KW-1185">Reference proteome</keyword>
<evidence type="ECO:0000313" key="3">
    <source>
        <dbReference type="EMBL" id="KAI3903496.1"/>
    </source>
</evidence>
<gene>
    <name evidence="3" type="ORF">MKW98_032150</name>
</gene>
<comment type="caution">
    <text evidence="3">The sequence shown here is derived from an EMBL/GenBank/DDBJ whole genome shotgun (WGS) entry which is preliminary data.</text>
</comment>
<organism evidence="3 4">
    <name type="scientific">Papaver atlanticum</name>
    <dbReference type="NCBI Taxonomy" id="357466"/>
    <lineage>
        <taxon>Eukaryota</taxon>
        <taxon>Viridiplantae</taxon>
        <taxon>Streptophyta</taxon>
        <taxon>Embryophyta</taxon>
        <taxon>Tracheophyta</taxon>
        <taxon>Spermatophyta</taxon>
        <taxon>Magnoliopsida</taxon>
        <taxon>Ranunculales</taxon>
        <taxon>Papaveraceae</taxon>
        <taxon>Papaveroideae</taxon>
        <taxon>Papaver</taxon>
    </lineage>
</organism>
<reference evidence="3" key="1">
    <citation type="submission" date="2022-04" db="EMBL/GenBank/DDBJ databases">
        <title>A functionally conserved STORR gene fusion in Papaver species that diverged 16.8 million years ago.</title>
        <authorList>
            <person name="Catania T."/>
        </authorList>
    </citation>
    <scope>NUCLEOTIDE SEQUENCE</scope>
    <source>
        <strain evidence="3">S-188037</strain>
    </source>
</reference>
<feature type="region of interest" description="Disordered" evidence="2">
    <location>
        <begin position="78"/>
        <end position="111"/>
    </location>
</feature>
<feature type="region of interest" description="Disordered" evidence="2">
    <location>
        <begin position="503"/>
        <end position="525"/>
    </location>
</feature>
<proteinExistence type="predicted"/>
<feature type="compositionally biased region" description="Acidic residues" evidence="2">
    <location>
        <begin position="507"/>
        <end position="517"/>
    </location>
</feature>